<keyword evidence="5" id="KW-1185">Reference proteome</keyword>
<dbReference type="GO" id="GO:0000775">
    <property type="term" value="C:chromosome, centromeric region"/>
    <property type="evidence" value="ECO:0007669"/>
    <property type="project" value="TreeGrafter"/>
</dbReference>
<evidence type="ECO:0000256" key="2">
    <source>
        <dbReference type="ARBA" id="ARBA00017682"/>
    </source>
</evidence>
<organism evidence="4 5">
    <name type="scientific">Thelohanellus kitauei</name>
    <name type="common">Myxosporean</name>
    <dbReference type="NCBI Taxonomy" id="669202"/>
    <lineage>
        <taxon>Eukaryota</taxon>
        <taxon>Metazoa</taxon>
        <taxon>Cnidaria</taxon>
        <taxon>Myxozoa</taxon>
        <taxon>Myxosporea</taxon>
        <taxon>Bivalvulida</taxon>
        <taxon>Platysporina</taxon>
        <taxon>Myxobolidae</taxon>
        <taxon>Thelohanellus</taxon>
    </lineage>
</organism>
<dbReference type="GO" id="GO:0000785">
    <property type="term" value="C:chromatin"/>
    <property type="evidence" value="ECO:0007669"/>
    <property type="project" value="TreeGrafter"/>
</dbReference>
<keyword evidence="3" id="KW-0235">DNA replication</keyword>
<comment type="similarity">
    <text evidence="1">Belongs to the DCC1 family.</text>
</comment>
<evidence type="ECO:0000256" key="1">
    <source>
        <dbReference type="ARBA" id="ARBA00007017"/>
    </source>
</evidence>
<dbReference type="Pfam" id="PF09724">
    <property type="entry name" value="Dcc1"/>
    <property type="match status" value="1"/>
</dbReference>
<dbReference type="GO" id="GO:0006260">
    <property type="term" value="P:DNA replication"/>
    <property type="evidence" value="ECO:0007669"/>
    <property type="project" value="UniProtKB-KW"/>
</dbReference>
<dbReference type="InterPro" id="IPR019128">
    <property type="entry name" value="Dcc1"/>
</dbReference>
<dbReference type="PANTHER" id="PTHR13395:SF6">
    <property type="entry name" value="SISTER CHROMATID COHESION PROTEIN DCC1"/>
    <property type="match status" value="1"/>
</dbReference>
<sequence length="379" mass="44179">MHQQRVSEDGCVPKRSERVYNLEFSEDFERFGNEFFCLELSESQYQVLKSEMLFKIVGDENSTPVLCTEKQTFALKTVETSNNLLVVDNTFHATQTPQGSSRPHQVLGIEHSKLQMFETKPSEQKLRDILGAYPYQGPQYEPKYRNDVLSLEQLSEHMQCSNSQLLDLLFGMPDATSLDGYWRVVDEHYLAKCVVQICNLVDENQWDPEALPNDDIREILSSLYSRGIIDLALEVCCHVKSETDPYSLSEKKVARFYAIYILHDAKRMVLSEFYSTWQNLLPLGFEATSDHLKGVALEDEENNTITYFPKSSLSRNMADRFKQIFSMSEKWRKSQLDPYIKEILDKNQTLDQIYSQYCHKHTQNDEIYYTLKPVHNFIF</sequence>
<dbReference type="OMA" id="DSESWPF"/>
<comment type="caution">
    <text evidence="4">The sequence shown here is derived from an EMBL/GenBank/DDBJ whole genome shotgun (WGS) entry which is preliminary data.</text>
</comment>
<accession>A0A0C2MCL1</accession>
<evidence type="ECO:0000256" key="3">
    <source>
        <dbReference type="ARBA" id="ARBA00022705"/>
    </source>
</evidence>
<dbReference type="GO" id="GO:0031390">
    <property type="term" value="C:Ctf18 RFC-like complex"/>
    <property type="evidence" value="ECO:0007669"/>
    <property type="project" value="InterPro"/>
</dbReference>
<dbReference type="OrthoDB" id="5199543at2759"/>
<gene>
    <name evidence="4" type="ORF">RF11_09276</name>
</gene>
<dbReference type="EMBL" id="JWZT01004076">
    <property type="protein sequence ID" value="KII64866.1"/>
    <property type="molecule type" value="Genomic_DNA"/>
</dbReference>
<proteinExistence type="inferred from homology"/>
<protein>
    <recommendedName>
        <fullName evidence="2">Sister chromatid cohesion protein DCC1</fullName>
    </recommendedName>
</protein>
<dbReference type="PANTHER" id="PTHR13395">
    <property type="entry name" value="SISTER CHROMATID COHESION PROTEIN DCC1-RELATED"/>
    <property type="match status" value="1"/>
</dbReference>
<evidence type="ECO:0000313" key="5">
    <source>
        <dbReference type="Proteomes" id="UP000031668"/>
    </source>
</evidence>
<name>A0A0C2MCL1_THEKT</name>
<dbReference type="GO" id="GO:0034088">
    <property type="term" value="P:maintenance of mitotic sister chromatid cohesion"/>
    <property type="evidence" value="ECO:0007669"/>
    <property type="project" value="TreeGrafter"/>
</dbReference>
<dbReference type="AlphaFoldDB" id="A0A0C2MCL1"/>
<evidence type="ECO:0000313" key="4">
    <source>
        <dbReference type="EMBL" id="KII64866.1"/>
    </source>
</evidence>
<reference evidence="4 5" key="1">
    <citation type="journal article" date="2014" name="Genome Biol. Evol.">
        <title>The genome of the myxosporean Thelohanellus kitauei shows adaptations to nutrient acquisition within its fish host.</title>
        <authorList>
            <person name="Yang Y."/>
            <person name="Xiong J."/>
            <person name="Zhou Z."/>
            <person name="Huo F."/>
            <person name="Miao W."/>
            <person name="Ran C."/>
            <person name="Liu Y."/>
            <person name="Zhang J."/>
            <person name="Feng J."/>
            <person name="Wang M."/>
            <person name="Wang M."/>
            <person name="Wang L."/>
            <person name="Yao B."/>
        </authorList>
    </citation>
    <scope>NUCLEOTIDE SEQUENCE [LARGE SCALE GENOMIC DNA]</scope>
    <source>
        <strain evidence="4">Wuqing</strain>
    </source>
</reference>
<dbReference type="Proteomes" id="UP000031668">
    <property type="component" value="Unassembled WGS sequence"/>
</dbReference>